<proteinExistence type="predicted"/>
<gene>
    <name evidence="2" type="ORF">CH341_31870</name>
</gene>
<keyword evidence="3" id="KW-1185">Reference proteome</keyword>
<sequence>MTTDPSAEACVEPKQFHDVVGYYNRFDIFDMRIDRTPREPATFADAPSLGAFPPLPADADTPAWPPAGSGERGRRAGTRSCPRCPSSRTPG</sequence>
<organism evidence="2 3">
    <name type="scientific">Rhodoplanes roseus</name>
    <dbReference type="NCBI Taxonomy" id="29409"/>
    <lineage>
        <taxon>Bacteria</taxon>
        <taxon>Pseudomonadati</taxon>
        <taxon>Pseudomonadota</taxon>
        <taxon>Alphaproteobacteria</taxon>
        <taxon>Hyphomicrobiales</taxon>
        <taxon>Nitrobacteraceae</taxon>
        <taxon>Rhodoplanes</taxon>
    </lineage>
</organism>
<feature type="non-terminal residue" evidence="2">
    <location>
        <position position="91"/>
    </location>
</feature>
<dbReference type="EMBL" id="NPEX01000722">
    <property type="protein sequence ID" value="RAI33275.1"/>
    <property type="molecule type" value="Genomic_DNA"/>
</dbReference>
<name>A0A327K6F6_9BRAD</name>
<accession>A0A327K6F6</accession>
<evidence type="ECO:0000256" key="1">
    <source>
        <dbReference type="SAM" id="MobiDB-lite"/>
    </source>
</evidence>
<dbReference type="AlphaFoldDB" id="A0A327K6F6"/>
<evidence type="ECO:0000313" key="2">
    <source>
        <dbReference type="EMBL" id="RAI33275.1"/>
    </source>
</evidence>
<feature type="region of interest" description="Disordered" evidence="1">
    <location>
        <begin position="40"/>
        <end position="91"/>
    </location>
</feature>
<reference evidence="2 3" key="1">
    <citation type="submission" date="2017-07" db="EMBL/GenBank/DDBJ databases">
        <title>Draft Genome Sequences of Select Purple Nonsulfur Bacteria.</title>
        <authorList>
            <person name="Lasarre B."/>
            <person name="Mckinlay J.B."/>
        </authorList>
    </citation>
    <scope>NUCLEOTIDE SEQUENCE [LARGE SCALE GENOMIC DNA]</scope>
    <source>
        <strain evidence="2 3">DSM 5909</strain>
    </source>
</reference>
<comment type="caution">
    <text evidence="2">The sequence shown here is derived from an EMBL/GenBank/DDBJ whole genome shotgun (WGS) entry which is preliminary data.</text>
</comment>
<protein>
    <submittedName>
        <fullName evidence="2">Uncharacterized protein</fullName>
    </submittedName>
</protein>
<evidence type="ECO:0000313" key="3">
    <source>
        <dbReference type="Proteomes" id="UP000249130"/>
    </source>
</evidence>
<dbReference type="Proteomes" id="UP000249130">
    <property type="component" value="Unassembled WGS sequence"/>
</dbReference>